<feature type="transmembrane region" description="Helical" evidence="10">
    <location>
        <begin position="9"/>
        <end position="26"/>
    </location>
</feature>
<evidence type="ECO:0000256" key="5">
    <source>
        <dbReference type="ARBA" id="ARBA00022519"/>
    </source>
</evidence>
<evidence type="ECO:0000313" key="12">
    <source>
        <dbReference type="EMBL" id="MDM5270611.1"/>
    </source>
</evidence>
<name>A0ABT7QUV2_9BACT</name>
<protein>
    <submittedName>
        <fullName evidence="12">Nitrate ABC transporter permease</fullName>
    </submittedName>
</protein>
<evidence type="ECO:0000256" key="8">
    <source>
        <dbReference type="ARBA" id="ARBA00023065"/>
    </source>
</evidence>
<feature type="transmembrane region" description="Helical" evidence="10">
    <location>
        <begin position="233"/>
        <end position="256"/>
    </location>
</feature>
<dbReference type="EMBL" id="JAQIBD010000001">
    <property type="protein sequence ID" value="MDM5270611.1"/>
    <property type="molecule type" value="Genomic_DNA"/>
</dbReference>
<keyword evidence="8" id="KW-0406">Ion transport</keyword>
<evidence type="ECO:0000256" key="9">
    <source>
        <dbReference type="ARBA" id="ARBA00023136"/>
    </source>
</evidence>
<feature type="domain" description="ABC transmembrane type-1" evidence="11">
    <location>
        <begin position="76"/>
        <end position="256"/>
    </location>
</feature>
<dbReference type="PANTHER" id="PTHR30151">
    <property type="entry name" value="ALKANE SULFONATE ABC TRANSPORTER-RELATED, MEMBRANE SUBUNIT"/>
    <property type="match status" value="1"/>
</dbReference>
<keyword evidence="9 10" id="KW-0472">Membrane</keyword>
<evidence type="ECO:0000256" key="7">
    <source>
        <dbReference type="ARBA" id="ARBA00022989"/>
    </source>
</evidence>
<dbReference type="Pfam" id="PF00528">
    <property type="entry name" value="BPD_transp_1"/>
    <property type="match status" value="1"/>
</dbReference>
<keyword evidence="5" id="KW-0997">Cell inner membrane</keyword>
<evidence type="ECO:0000313" key="13">
    <source>
        <dbReference type="Proteomes" id="UP001169069"/>
    </source>
</evidence>
<dbReference type="CDD" id="cd06261">
    <property type="entry name" value="TM_PBP2"/>
    <property type="match status" value="1"/>
</dbReference>
<dbReference type="InterPro" id="IPR005889">
    <property type="entry name" value="NtrB"/>
</dbReference>
<dbReference type="PROSITE" id="PS50928">
    <property type="entry name" value="ABC_TM1"/>
    <property type="match status" value="1"/>
</dbReference>
<dbReference type="RefSeq" id="WP_289411889.1">
    <property type="nucleotide sequence ID" value="NZ_JAQIBD010000001.1"/>
</dbReference>
<comment type="similarity">
    <text evidence="10">Belongs to the binding-protein-dependent transport system permease family.</text>
</comment>
<reference evidence="12" key="1">
    <citation type="submission" date="2023-01" db="EMBL/GenBank/DDBJ databases">
        <title>Sulfurovum sp. zt1-1 genome assembly.</title>
        <authorList>
            <person name="Wang J."/>
        </authorList>
    </citation>
    <scope>NUCLEOTIDE SEQUENCE</scope>
    <source>
        <strain evidence="12">Zt1-1</strain>
    </source>
</reference>
<evidence type="ECO:0000256" key="1">
    <source>
        <dbReference type="ARBA" id="ARBA00004533"/>
    </source>
</evidence>
<dbReference type="InterPro" id="IPR035906">
    <property type="entry name" value="MetI-like_sf"/>
</dbReference>
<keyword evidence="4" id="KW-1003">Cell membrane</keyword>
<keyword evidence="7 10" id="KW-1133">Transmembrane helix</keyword>
<dbReference type="Gene3D" id="1.10.3720.10">
    <property type="entry name" value="MetI-like"/>
    <property type="match status" value="1"/>
</dbReference>
<comment type="subcellular location">
    <subcellularLocation>
        <location evidence="1">Cell inner membrane</location>
    </subcellularLocation>
    <subcellularLocation>
        <location evidence="2 10">Cell membrane</location>
        <topology evidence="2 10">Multi-pass membrane protein</topology>
    </subcellularLocation>
</comment>
<dbReference type="Proteomes" id="UP001169069">
    <property type="component" value="Unassembled WGS sequence"/>
</dbReference>
<evidence type="ECO:0000256" key="2">
    <source>
        <dbReference type="ARBA" id="ARBA00004651"/>
    </source>
</evidence>
<dbReference type="NCBIfam" id="TIGR01183">
    <property type="entry name" value="ntrB"/>
    <property type="match status" value="1"/>
</dbReference>
<proteinExistence type="inferred from homology"/>
<evidence type="ECO:0000256" key="6">
    <source>
        <dbReference type="ARBA" id="ARBA00022692"/>
    </source>
</evidence>
<keyword evidence="6 10" id="KW-0812">Transmembrane</keyword>
<dbReference type="PANTHER" id="PTHR30151:SF7">
    <property type="entry name" value="NITRATE IMPORT PERMEASE PROTEIN NRTB"/>
    <property type="match status" value="1"/>
</dbReference>
<feature type="transmembrane region" description="Helical" evidence="10">
    <location>
        <begin position="114"/>
        <end position="134"/>
    </location>
</feature>
<dbReference type="SUPFAM" id="SSF161098">
    <property type="entry name" value="MetI-like"/>
    <property type="match status" value="1"/>
</dbReference>
<evidence type="ECO:0000256" key="3">
    <source>
        <dbReference type="ARBA" id="ARBA00022448"/>
    </source>
</evidence>
<sequence>MKNELAKKIILPFIVFFALIAVWSWIATMVEEFPTPSDTYVAAFGGVTADGNEMKGVLNDPFYIENEDDKGIFWQIIASLERVFSGFALAIIVGVPLGLMIGMSKSAQYAFDPFIQIFKPVSPLAWLPLLLFIFQDINMTAISTIFVTSIWPIIINTALGVRNVSPDYMNVAKVLQFTPMEKIRKIILPVAVPFIFTGMRLSLGIAWLVIVAAEMLTGGIGIGFWIWDEYNNLNYYNIIIGIIIVGLVGFLLDLIMGKIADFFDYRKKGRA</sequence>
<feature type="transmembrane region" description="Helical" evidence="10">
    <location>
        <begin position="83"/>
        <end position="102"/>
    </location>
</feature>
<evidence type="ECO:0000259" key="11">
    <source>
        <dbReference type="PROSITE" id="PS50928"/>
    </source>
</evidence>
<accession>A0ABT7QUV2</accession>
<feature type="transmembrane region" description="Helical" evidence="10">
    <location>
        <begin position="205"/>
        <end position="227"/>
    </location>
</feature>
<keyword evidence="3 10" id="KW-0813">Transport</keyword>
<evidence type="ECO:0000256" key="4">
    <source>
        <dbReference type="ARBA" id="ARBA00022475"/>
    </source>
</evidence>
<comment type="caution">
    <text evidence="12">The sequence shown here is derived from an EMBL/GenBank/DDBJ whole genome shotgun (WGS) entry which is preliminary data.</text>
</comment>
<dbReference type="InterPro" id="IPR000515">
    <property type="entry name" value="MetI-like"/>
</dbReference>
<feature type="transmembrane region" description="Helical" evidence="10">
    <location>
        <begin position="140"/>
        <end position="159"/>
    </location>
</feature>
<keyword evidence="13" id="KW-1185">Reference proteome</keyword>
<gene>
    <name evidence="12" type="primary">ntrB</name>
    <name evidence="12" type="ORF">PGH07_00295</name>
</gene>
<organism evidence="12 13">
    <name type="scientific">Sulfurovum zhangzhouensis</name>
    <dbReference type="NCBI Taxonomy" id="3019067"/>
    <lineage>
        <taxon>Bacteria</taxon>
        <taxon>Pseudomonadati</taxon>
        <taxon>Campylobacterota</taxon>
        <taxon>Epsilonproteobacteria</taxon>
        <taxon>Campylobacterales</taxon>
        <taxon>Sulfurovaceae</taxon>
        <taxon>Sulfurovum</taxon>
    </lineage>
</organism>
<evidence type="ECO:0000256" key="10">
    <source>
        <dbReference type="RuleBase" id="RU363032"/>
    </source>
</evidence>